<evidence type="ECO:0000313" key="2">
    <source>
        <dbReference type="Ensembl" id="ENSLBEP00000018735.1"/>
    </source>
</evidence>
<dbReference type="PANTHER" id="PTHR40472">
    <property type="entry name" value="RICIN B-TYPE LECTIN DOMAIN-CONTAINING PROTEIN"/>
    <property type="match status" value="1"/>
</dbReference>
<proteinExistence type="predicted"/>
<dbReference type="InParanoid" id="A0A3Q3MEI4"/>
<feature type="region of interest" description="Disordered" evidence="1">
    <location>
        <begin position="180"/>
        <end position="199"/>
    </location>
</feature>
<dbReference type="Proteomes" id="UP000261660">
    <property type="component" value="Unplaced"/>
</dbReference>
<protein>
    <submittedName>
        <fullName evidence="2">Rapunzel 2</fullName>
    </submittedName>
</protein>
<organism evidence="2 3">
    <name type="scientific">Labrus bergylta</name>
    <name type="common">ballan wrasse</name>
    <dbReference type="NCBI Taxonomy" id="56723"/>
    <lineage>
        <taxon>Eukaryota</taxon>
        <taxon>Metazoa</taxon>
        <taxon>Chordata</taxon>
        <taxon>Craniata</taxon>
        <taxon>Vertebrata</taxon>
        <taxon>Euteleostomi</taxon>
        <taxon>Actinopterygii</taxon>
        <taxon>Neopterygii</taxon>
        <taxon>Teleostei</taxon>
        <taxon>Neoteleostei</taxon>
        <taxon>Acanthomorphata</taxon>
        <taxon>Eupercaria</taxon>
        <taxon>Labriformes</taxon>
        <taxon>Labridae</taxon>
        <taxon>Labrus</taxon>
    </lineage>
</organism>
<reference evidence="2" key="1">
    <citation type="submission" date="2025-08" db="UniProtKB">
        <authorList>
            <consortium name="Ensembl"/>
        </authorList>
    </citation>
    <scope>IDENTIFICATION</scope>
</reference>
<dbReference type="InterPro" id="IPR039051">
    <property type="entry name" value="SE-CTX-like"/>
</dbReference>
<reference evidence="2" key="2">
    <citation type="submission" date="2025-09" db="UniProtKB">
        <authorList>
            <consortium name="Ensembl"/>
        </authorList>
    </citation>
    <scope>IDENTIFICATION</scope>
</reference>
<dbReference type="GeneTree" id="ENSGT00940000165143"/>
<dbReference type="PANTHER" id="PTHR40472:SF8">
    <property type="entry name" value="RAPUNZEL 2"/>
    <property type="match status" value="1"/>
</dbReference>
<evidence type="ECO:0000256" key="1">
    <source>
        <dbReference type="SAM" id="MobiDB-lite"/>
    </source>
</evidence>
<dbReference type="AlphaFoldDB" id="A0A3Q3MEI4"/>
<evidence type="ECO:0000313" key="3">
    <source>
        <dbReference type="Proteomes" id="UP000261660"/>
    </source>
</evidence>
<dbReference type="Ensembl" id="ENSLBET00000019763.1">
    <property type="protein sequence ID" value="ENSLBEP00000018735.1"/>
    <property type="gene ID" value="ENSLBEG00000014420.1"/>
</dbReference>
<name>A0A3Q3MEI4_9LABR</name>
<keyword evidence="3" id="KW-1185">Reference proteome</keyword>
<sequence length="199" mass="22491">MADSEKITQTAVKVLSCVEKVSSFASSFNPIFGIVASLVGVARKGLVDEESHALEKDFQEINSKLETISKRIIRGVHQAPVHRLQQHGGSGEERSREHRALLEKYKEIYQRDKSDLSLDVYYRGVMGTSLLFGRTLLKVYMDNCDGDFEIMERRCSHIAHLFHIGLIALKAYTAVTEDDEEEDKMQEVLSQCKPKPESS</sequence>
<accession>A0A3Q3MEI4</accession>